<evidence type="ECO:0000256" key="1">
    <source>
        <dbReference type="SAM" id="MobiDB-lite"/>
    </source>
</evidence>
<evidence type="ECO:0000313" key="3">
    <source>
        <dbReference type="Proteomes" id="UP001218188"/>
    </source>
</evidence>
<proteinExistence type="predicted"/>
<evidence type="ECO:0000313" key="2">
    <source>
        <dbReference type="EMBL" id="KAJ7041299.1"/>
    </source>
</evidence>
<reference evidence="2" key="1">
    <citation type="submission" date="2023-03" db="EMBL/GenBank/DDBJ databases">
        <title>Massive genome expansion in bonnet fungi (Mycena s.s.) driven by repeated elements and novel gene families across ecological guilds.</title>
        <authorList>
            <consortium name="Lawrence Berkeley National Laboratory"/>
            <person name="Harder C.B."/>
            <person name="Miyauchi S."/>
            <person name="Viragh M."/>
            <person name="Kuo A."/>
            <person name="Thoen E."/>
            <person name="Andreopoulos B."/>
            <person name="Lu D."/>
            <person name="Skrede I."/>
            <person name="Drula E."/>
            <person name="Henrissat B."/>
            <person name="Morin E."/>
            <person name="Kohler A."/>
            <person name="Barry K."/>
            <person name="LaButti K."/>
            <person name="Morin E."/>
            <person name="Salamov A."/>
            <person name="Lipzen A."/>
            <person name="Mereny Z."/>
            <person name="Hegedus B."/>
            <person name="Baldrian P."/>
            <person name="Stursova M."/>
            <person name="Weitz H."/>
            <person name="Taylor A."/>
            <person name="Grigoriev I.V."/>
            <person name="Nagy L.G."/>
            <person name="Martin F."/>
            <person name="Kauserud H."/>
        </authorList>
    </citation>
    <scope>NUCLEOTIDE SEQUENCE</scope>
    <source>
        <strain evidence="2">CBHHK200</strain>
    </source>
</reference>
<comment type="caution">
    <text evidence="2">The sequence shown here is derived from an EMBL/GenBank/DDBJ whole genome shotgun (WGS) entry which is preliminary data.</text>
</comment>
<feature type="compositionally biased region" description="Basic residues" evidence="1">
    <location>
        <begin position="19"/>
        <end position="32"/>
    </location>
</feature>
<gene>
    <name evidence="2" type="ORF">C8F04DRAFT_1079657</name>
</gene>
<dbReference type="Proteomes" id="UP001218188">
    <property type="component" value="Unassembled WGS sequence"/>
</dbReference>
<protein>
    <submittedName>
        <fullName evidence="2">Uncharacterized protein</fullName>
    </submittedName>
</protein>
<feature type="region of interest" description="Disordered" evidence="1">
    <location>
        <begin position="1"/>
        <end position="39"/>
    </location>
</feature>
<organism evidence="2 3">
    <name type="scientific">Mycena alexandri</name>
    <dbReference type="NCBI Taxonomy" id="1745969"/>
    <lineage>
        <taxon>Eukaryota</taxon>
        <taxon>Fungi</taxon>
        <taxon>Dikarya</taxon>
        <taxon>Basidiomycota</taxon>
        <taxon>Agaricomycotina</taxon>
        <taxon>Agaricomycetes</taxon>
        <taxon>Agaricomycetidae</taxon>
        <taxon>Agaricales</taxon>
        <taxon>Marasmiineae</taxon>
        <taxon>Mycenaceae</taxon>
        <taxon>Mycena</taxon>
    </lineage>
</organism>
<keyword evidence="3" id="KW-1185">Reference proteome</keyword>
<feature type="region of interest" description="Disordered" evidence="1">
    <location>
        <begin position="233"/>
        <end position="252"/>
    </location>
</feature>
<sequence>MHHRYEGIDEQRTNNHSAASHHSRRRLGRSLRCRSDTPFQQTYPTTERLDLVPCLLKRHETQPAETDERVTDHFHLSHILEPAAIVAGSCLKEKLVAKFAPRHTSDEGSTTGDLQITNMAGDICYLTVEDKRGRVFDAHSHLLRQHVDSAFPWPKSANENPGEAVRIWMQLWTQTFVYRTLYGKLFSILGTMYVYRKPGDDNLYCSRIYDNPDNDVLRTTSIILLSKETPPEDKYDLEMGSPQSLTRPAPAASLQKGYTVQFHSNRQGV</sequence>
<dbReference type="AlphaFoldDB" id="A0AAD6T7L1"/>
<name>A0AAD6T7L1_9AGAR</name>
<feature type="compositionally biased region" description="Basic and acidic residues" evidence="1">
    <location>
        <begin position="1"/>
        <end position="13"/>
    </location>
</feature>
<accession>A0AAD6T7L1</accession>
<dbReference type="EMBL" id="JARJCM010000017">
    <property type="protein sequence ID" value="KAJ7041299.1"/>
    <property type="molecule type" value="Genomic_DNA"/>
</dbReference>